<evidence type="ECO:0008006" key="5">
    <source>
        <dbReference type="Google" id="ProtNLM"/>
    </source>
</evidence>
<name>A0A1E3I8S5_9TREE</name>
<keyword evidence="4" id="KW-1185">Reference proteome</keyword>
<dbReference type="Proteomes" id="UP000094065">
    <property type="component" value="Unassembled WGS sequence"/>
</dbReference>
<dbReference type="RefSeq" id="XP_018998852.1">
    <property type="nucleotide sequence ID" value="XM_019134147.1"/>
</dbReference>
<dbReference type="EMBL" id="AWGJ01000001">
    <property type="protein sequence ID" value="ODN85049.1"/>
    <property type="molecule type" value="Genomic_DNA"/>
</dbReference>
<reference evidence="3 4" key="1">
    <citation type="submission" date="2016-06" db="EMBL/GenBank/DDBJ databases">
        <title>Evolution of pathogenesis and genome organization in the Tremellales.</title>
        <authorList>
            <person name="Cuomo C."/>
            <person name="Litvintseva A."/>
            <person name="Heitman J."/>
            <person name="Chen Y."/>
            <person name="Sun S."/>
            <person name="Springer D."/>
            <person name="Dromer F."/>
            <person name="Young S."/>
            <person name="Zeng Q."/>
            <person name="Chapman S."/>
            <person name="Gujja S."/>
            <person name="Saif S."/>
            <person name="Birren B."/>
        </authorList>
    </citation>
    <scope>NUCLEOTIDE SEQUENCE [LARGE SCALE GENOMIC DNA]</scope>
    <source>
        <strain evidence="3 4">CBS 6039</strain>
    </source>
</reference>
<dbReference type="AlphaFoldDB" id="A0A1E3I8S5"/>
<proteinExistence type="predicted"/>
<comment type="caution">
    <text evidence="3">The sequence shown here is derived from an EMBL/GenBank/DDBJ whole genome shotgun (WGS) entry which is preliminary data.</text>
</comment>
<feature type="chain" id="PRO_5009129613" description="Secreted protein" evidence="2">
    <location>
        <begin position="17"/>
        <end position="103"/>
    </location>
</feature>
<sequence>MVLRLLLCLSLVLTCSTPSFLSLCRHPIMFAMHYILFQPFQWPSCLMSTTPTRICFNTSKHTHLFSLMAINPIECRGTGQVVMGETEDGTGQGEGEEGGVRGS</sequence>
<evidence type="ECO:0000313" key="4">
    <source>
        <dbReference type="Proteomes" id="UP000094065"/>
    </source>
</evidence>
<feature type="region of interest" description="Disordered" evidence="1">
    <location>
        <begin position="83"/>
        <end position="103"/>
    </location>
</feature>
<dbReference type="GeneID" id="30152188"/>
<evidence type="ECO:0000256" key="2">
    <source>
        <dbReference type="SAM" id="SignalP"/>
    </source>
</evidence>
<keyword evidence="2" id="KW-0732">Signal</keyword>
<feature type="signal peptide" evidence="2">
    <location>
        <begin position="1"/>
        <end position="16"/>
    </location>
</feature>
<evidence type="ECO:0000256" key="1">
    <source>
        <dbReference type="SAM" id="MobiDB-lite"/>
    </source>
</evidence>
<evidence type="ECO:0000313" key="3">
    <source>
        <dbReference type="EMBL" id="ODN85049.1"/>
    </source>
</evidence>
<gene>
    <name evidence="3" type="ORF">L202_00879</name>
</gene>
<protein>
    <recommendedName>
        <fullName evidence="5">Secreted protein</fullName>
    </recommendedName>
</protein>
<accession>A0A1E3I8S5</accession>
<organism evidence="3 4">
    <name type="scientific">Cryptococcus amylolentus CBS 6039</name>
    <dbReference type="NCBI Taxonomy" id="1295533"/>
    <lineage>
        <taxon>Eukaryota</taxon>
        <taxon>Fungi</taxon>
        <taxon>Dikarya</taxon>
        <taxon>Basidiomycota</taxon>
        <taxon>Agaricomycotina</taxon>
        <taxon>Tremellomycetes</taxon>
        <taxon>Tremellales</taxon>
        <taxon>Cryptococcaceae</taxon>
        <taxon>Cryptococcus</taxon>
    </lineage>
</organism>